<evidence type="ECO:0000313" key="4">
    <source>
        <dbReference type="Proteomes" id="UP000319498"/>
    </source>
</evidence>
<sequence>MMSKAKLLFDLIMYVNASRRFTAQDVAHEFNVSVRTAHRYLTELSEMGVPLYTEPGRSGGYRVLDNRILPPILFNENEAFSIFFAFQSLKYYSSLPFEIDINSVSKKLYTSLPIDTRKKIDRLEEVFSFWNQKRSIPSKYLKEIVEAATEQQVVQIKYISKDGTSLREVAPIGVYAYDGFWYMPAFNMDTNEVKLFRTDRIVTLNKLERIFVPTISLQEWLLSHTELEPATSVRLYVELSREGLRQCRSQPWLEPYIVMQNEDLGYIDTVIDHKEIEFVSQYFFRLGTEAKVIEPEMIVERIIKLSQKLLQHYTVTNQTDKL</sequence>
<gene>
    <name evidence="3" type="ORF">BFO01nite_20180</name>
</gene>
<dbReference type="EMBL" id="BJOL01000012">
    <property type="protein sequence ID" value="GED57886.1"/>
    <property type="molecule type" value="Genomic_DNA"/>
</dbReference>
<feature type="domain" description="WYL" evidence="2">
    <location>
        <begin position="140"/>
        <end position="203"/>
    </location>
</feature>
<dbReference type="InterPro" id="IPR028349">
    <property type="entry name" value="PafC-like"/>
</dbReference>
<dbReference type="PANTHER" id="PTHR34580">
    <property type="match status" value="1"/>
</dbReference>
<protein>
    <submittedName>
        <fullName evidence="3">DNA-binding transcriptional regulator</fullName>
    </submittedName>
</protein>
<evidence type="ECO:0000259" key="2">
    <source>
        <dbReference type="Pfam" id="PF13280"/>
    </source>
</evidence>
<dbReference type="SUPFAM" id="SSF46785">
    <property type="entry name" value="Winged helix' DNA-binding domain"/>
    <property type="match status" value="1"/>
</dbReference>
<dbReference type="InterPro" id="IPR013196">
    <property type="entry name" value="HTH_11"/>
</dbReference>
<reference evidence="3 4" key="1">
    <citation type="submission" date="2019-06" db="EMBL/GenBank/DDBJ databases">
        <title>Whole genome shotgun sequence of Brevibacillus formosus NBRC 15716.</title>
        <authorList>
            <person name="Hosoyama A."/>
            <person name="Uohara A."/>
            <person name="Ohji S."/>
            <person name="Ichikawa N."/>
        </authorList>
    </citation>
    <scope>NUCLEOTIDE SEQUENCE [LARGE SCALE GENOMIC DNA]</scope>
    <source>
        <strain evidence="3 4">NBRC 15716</strain>
    </source>
</reference>
<accession>A0ABQ0T3I3</accession>
<dbReference type="Proteomes" id="UP000319498">
    <property type="component" value="Unassembled WGS sequence"/>
</dbReference>
<organism evidence="3 4">
    <name type="scientific">Brevibacillus formosus</name>
    <dbReference type="NCBI Taxonomy" id="54913"/>
    <lineage>
        <taxon>Bacteria</taxon>
        <taxon>Bacillati</taxon>
        <taxon>Bacillota</taxon>
        <taxon>Bacilli</taxon>
        <taxon>Bacillales</taxon>
        <taxon>Paenibacillaceae</taxon>
        <taxon>Brevibacillus</taxon>
    </lineage>
</organism>
<dbReference type="PROSITE" id="PS52050">
    <property type="entry name" value="WYL"/>
    <property type="match status" value="1"/>
</dbReference>
<dbReference type="Gene3D" id="1.10.10.10">
    <property type="entry name" value="Winged helix-like DNA-binding domain superfamily/Winged helix DNA-binding domain"/>
    <property type="match status" value="1"/>
</dbReference>
<dbReference type="PANTHER" id="PTHR34580:SF9">
    <property type="entry name" value="SLL5097 PROTEIN"/>
    <property type="match status" value="1"/>
</dbReference>
<dbReference type="Pfam" id="PF13280">
    <property type="entry name" value="WYL"/>
    <property type="match status" value="1"/>
</dbReference>
<dbReference type="Pfam" id="PF08279">
    <property type="entry name" value="HTH_11"/>
    <property type="match status" value="1"/>
</dbReference>
<dbReference type="PIRSF" id="PIRSF016838">
    <property type="entry name" value="PafC"/>
    <property type="match status" value="1"/>
</dbReference>
<dbReference type="InterPro" id="IPR051534">
    <property type="entry name" value="CBASS_pafABC_assoc_protein"/>
</dbReference>
<dbReference type="InterPro" id="IPR026881">
    <property type="entry name" value="WYL_dom"/>
</dbReference>
<name>A0ABQ0T3I3_9BACL</name>
<feature type="domain" description="Helix-turn-helix type 11" evidence="1">
    <location>
        <begin position="10"/>
        <end position="62"/>
    </location>
</feature>
<proteinExistence type="predicted"/>
<dbReference type="InterPro" id="IPR036390">
    <property type="entry name" value="WH_DNA-bd_sf"/>
</dbReference>
<dbReference type="InterPro" id="IPR036388">
    <property type="entry name" value="WH-like_DNA-bd_sf"/>
</dbReference>
<comment type="caution">
    <text evidence="3">The sequence shown here is derived from an EMBL/GenBank/DDBJ whole genome shotgun (WGS) entry which is preliminary data.</text>
</comment>
<evidence type="ECO:0000313" key="3">
    <source>
        <dbReference type="EMBL" id="GED57886.1"/>
    </source>
</evidence>
<dbReference type="GO" id="GO:0003677">
    <property type="term" value="F:DNA binding"/>
    <property type="evidence" value="ECO:0007669"/>
    <property type="project" value="UniProtKB-KW"/>
</dbReference>
<keyword evidence="4" id="KW-1185">Reference proteome</keyword>
<keyword evidence="3" id="KW-0238">DNA-binding</keyword>
<evidence type="ECO:0000259" key="1">
    <source>
        <dbReference type="Pfam" id="PF08279"/>
    </source>
</evidence>